<dbReference type="Proteomes" id="UP000187203">
    <property type="component" value="Unassembled WGS sequence"/>
</dbReference>
<evidence type="ECO:0000313" key="1">
    <source>
        <dbReference type="EMBL" id="OMO55770.1"/>
    </source>
</evidence>
<organism evidence="1 2">
    <name type="scientific">Corchorus olitorius</name>
    <dbReference type="NCBI Taxonomy" id="93759"/>
    <lineage>
        <taxon>Eukaryota</taxon>
        <taxon>Viridiplantae</taxon>
        <taxon>Streptophyta</taxon>
        <taxon>Embryophyta</taxon>
        <taxon>Tracheophyta</taxon>
        <taxon>Spermatophyta</taxon>
        <taxon>Magnoliopsida</taxon>
        <taxon>eudicotyledons</taxon>
        <taxon>Gunneridae</taxon>
        <taxon>Pentapetalae</taxon>
        <taxon>rosids</taxon>
        <taxon>malvids</taxon>
        <taxon>Malvales</taxon>
        <taxon>Malvaceae</taxon>
        <taxon>Grewioideae</taxon>
        <taxon>Apeibeae</taxon>
        <taxon>Corchorus</taxon>
    </lineage>
</organism>
<reference evidence="2" key="1">
    <citation type="submission" date="2013-09" db="EMBL/GenBank/DDBJ databases">
        <title>Corchorus olitorius genome sequencing.</title>
        <authorList>
            <person name="Alam M."/>
            <person name="Haque M.S."/>
            <person name="Islam M.S."/>
            <person name="Emdad E.M."/>
            <person name="Islam M.M."/>
            <person name="Ahmed B."/>
            <person name="Halim A."/>
            <person name="Hossen Q.M.M."/>
            <person name="Hossain M.Z."/>
            <person name="Ahmed R."/>
            <person name="Khan M.M."/>
            <person name="Islam R."/>
            <person name="Rashid M.M."/>
            <person name="Khan S.A."/>
            <person name="Rahman M.S."/>
            <person name="Alam M."/>
            <person name="Yahiya A.S."/>
            <person name="Khan M.S."/>
            <person name="Azam M.S."/>
            <person name="Haque T."/>
            <person name="Lashkar M.Z.H."/>
            <person name="Akhand A.I."/>
            <person name="Morshed G."/>
            <person name="Roy S."/>
            <person name="Uddin K.S."/>
            <person name="Rabeya T."/>
            <person name="Hossain A.S."/>
            <person name="Chowdhury A."/>
            <person name="Snigdha A.R."/>
            <person name="Mortoza M.S."/>
            <person name="Matin S.A."/>
            <person name="Hoque S.M.E."/>
            <person name="Islam M.K."/>
            <person name="Roy D.K."/>
            <person name="Haider R."/>
            <person name="Moosa M.M."/>
            <person name="Elias S.M."/>
            <person name="Hasan A.M."/>
            <person name="Jahan S."/>
            <person name="Shafiuddin M."/>
            <person name="Mahmood N."/>
            <person name="Shommy N.S."/>
        </authorList>
    </citation>
    <scope>NUCLEOTIDE SEQUENCE [LARGE SCALE GENOMIC DNA]</scope>
    <source>
        <strain evidence="2">cv. O-4</strain>
    </source>
</reference>
<keyword evidence="2" id="KW-1185">Reference proteome</keyword>
<dbReference type="AlphaFoldDB" id="A0A1R3GCM9"/>
<proteinExistence type="predicted"/>
<sequence>MEEEVRVLLMMVAMELQRPDADEEKRKRREAVMEK</sequence>
<name>A0A1R3GCM9_9ROSI</name>
<accession>A0A1R3GCM9</accession>
<evidence type="ECO:0000313" key="2">
    <source>
        <dbReference type="Proteomes" id="UP000187203"/>
    </source>
</evidence>
<comment type="caution">
    <text evidence="1">The sequence shown here is derived from an EMBL/GenBank/DDBJ whole genome shotgun (WGS) entry which is preliminary data.</text>
</comment>
<gene>
    <name evidence="1" type="ORF">COLO4_35873</name>
</gene>
<protein>
    <submittedName>
        <fullName evidence="1">Uncharacterized protein</fullName>
    </submittedName>
</protein>
<dbReference type="EMBL" id="AWUE01022846">
    <property type="protein sequence ID" value="OMO55770.1"/>
    <property type="molecule type" value="Genomic_DNA"/>
</dbReference>